<dbReference type="SUPFAM" id="SSF56436">
    <property type="entry name" value="C-type lectin-like"/>
    <property type="match status" value="1"/>
</dbReference>
<dbReference type="InterPro" id="IPR016186">
    <property type="entry name" value="C-type_lectin-like/link_sf"/>
</dbReference>
<name>A0A8S1CXL0_9INSE</name>
<dbReference type="CDD" id="cd00037">
    <property type="entry name" value="CLECT"/>
    <property type="match status" value="1"/>
</dbReference>
<reference evidence="3 4" key="1">
    <citation type="submission" date="2020-04" db="EMBL/GenBank/DDBJ databases">
        <authorList>
            <person name="Alioto T."/>
            <person name="Alioto T."/>
            <person name="Gomez Garrido J."/>
        </authorList>
    </citation>
    <scope>NUCLEOTIDE SEQUENCE [LARGE SCALE GENOMIC DNA]</scope>
</reference>
<keyword evidence="1" id="KW-0732">Signal</keyword>
<dbReference type="Proteomes" id="UP000494165">
    <property type="component" value="Unassembled WGS sequence"/>
</dbReference>
<proteinExistence type="predicted"/>
<feature type="domain" description="C-type lectin" evidence="2">
    <location>
        <begin position="39"/>
        <end position="178"/>
    </location>
</feature>
<evidence type="ECO:0000313" key="3">
    <source>
        <dbReference type="EMBL" id="CAB3372804.1"/>
    </source>
</evidence>
<sequence length="188" mass="21077">MGSFLWVLVALAVIFEASANSKIARGGFSDIKTKLETHYQDNCTGNRTENNIILVDSMLSWEKANDICISTNLSLVTLKSKTELDEFYNKFSEHDFRSAWVLASNCKNGLIIQWGESGPILEADSEMWFKGNEEAVAQPNELLNNSSDILYKGHLCVAVILGGLWDESCSFRYKFACECRKEAIMNSP</sequence>
<dbReference type="EMBL" id="CADEPI010000076">
    <property type="protein sequence ID" value="CAB3372804.1"/>
    <property type="molecule type" value="Genomic_DNA"/>
</dbReference>
<protein>
    <recommendedName>
        <fullName evidence="2">C-type lectin domain-containing protein</fullName>
    </recommendedName>
</protein>
<evidence type="ECO:0000313" key="4">
    <source>
        <dbReference type="Proteomes" id="UP000494165"/>
    </source>
</evidence>
<dbReference type="AlphaFoldDB" id="A0A8S1CXL0"/>
<accession>A0A8S1CXL0</accession>
<keyword evidence="4" id="KW-1185">Reference proteome</keyword>
<dbReference type="InterPro" id="IPR001304">
    <property type="entry name" value="C-type_lectin-like"/>
</dbReference>
<dbReference type="InterPro" id="IPR016187">
    <property type="entry name" value="CTDL_fold"/>
</dbReference>
<feature type="signal peptide" evidence="1">
    <location>
        <begin position="1"/>
        <end position="19"/>
    </location>
</feature>
<dbReference type="PROSITE" id="PS50041">
    <property type="entry name" value="C_TYPE_LECTIN_2"/>
    <property type="match status" value="1"/>
</dbReference>
<dbReference type="Gene3D" id="3.10.100.10">
    <property type="entry name" value="Mannose-Binding Protein A, subunit A"/>
    <property type="match status" value="1"/>
</dbReference>
<organism evidence="3 4">
    <name type="scientific">Cloeon dipterum</name>
    <dbReference type="NCBI Taxonomy" id="197152"/>
    <lineage>
        <taxon>Eukaryota</taxon>
        <taxon>Metazoa</taxon>
        <taxon>Ecdysozoa</taxon>
        <taxon>Arthropoda</taxon>
        <taxon>Hexapoda</taxon>
        <taxon>Insecta</taxon>
        <taxon>Pterygota</taxon>
        <taxon>Palaeoptera</taxon>
        <taxon>Ephemeroptera</taxon>
        <taxon>Pisciforma</taxon>
        <taxon>Baetidae</taxon>
        <taxon>Cloeon</taxon>
    </lineage>
</organism>
<gene>
    <name evidence="3" type="ORF">CLODIP_2_CD06288</name>
</gene>
<evidence type="ECO:0000256" key="1">
    <source>
        <dbReference type="SAM" id="SignalP"/>
    </source>
</evidence>
<feature type="chain" id="PRO_5035831923" description="C-type lectin domain-containing protein" evidence="1">
    <location>
        <begin position="20"/>
        <end position="188"/>
    </location>
</feature>
<comment type="caution">
    <text evidence="3">The sequence shown here is derived from an EMBL/GenBank/DDBJ whole genome shotgun (WGS) entry which is preliminary data.</text>
</comment>
<evidence type="ECO:0000259" key="2">
    <source>
        <dbReference type="PROSITE" id="PS50041"/>
    </source>
</evidence>